<evidence type="ECO:0008006" key="4">
    <source>
        <dbReference type="Google" id="ProtNLM"/>
    </source>
</evidence>
<organism evidence="2 3">
    <name type="scientific">Paramarasmius palmivorus</name>
    <dbReference type="NCBI Taxonomy" id="297713"/>
    <lineage>
        <taxon>Eukaryota</taxon>
        <taxon>Fungi</taxon>
        <taxon>Dikarya</taxon>
        <taxon>Basidiomycota</taxon>
        <taxon>Agaricomycotina</taxon>
        <taxon>Agaricomycetes</taxon>
        <taxon>Agaricomycetidae</taxon>
        <taxon>Agaricales</taxon>
        <taxon>Marasmiineae</taxon>
        <taxon>Marasmiaceae</taxon>
        <taxon>Paramarasmius</taxon>
    </lineage>
</organism>
<protein>
    <recommendedName>
        <fullName evidence="4">Thioredoxin-like protein AAED1</fullName>
    </recommendedName>
</protein>
<dbReference type="SUPFAM" id="SSF52833">
    <property type="entry name" value="Thioredoxin-like"/>
    <property type="match status" value="1"/>
</dbReference>
<dbReference type="Pfam" id="PF13911">
    <property type="entry name" value="AhpC-TSA_2"/>
    <property type="match status" value="1"/>
</dbReference>
<dbReference type="PANTHER" id="PTHR28630:SF3">
    <property type="entry name" value="PEROXIREDOXIN-LIKE 2C"/>
    <property type="match status" value="1"/>
</dbReference>
<proteinExistence type="predicted"/>
<gene>
    <name evidence="2" type="ORF">VNI00_004078</name>
</gene>
<dbReference type="EMBL" id="JAYKXP010000010">
    <property type="protein sequence ID" value="KAK7053452.1"/>
    <property type="molecule type" value="Genomic_DNA"/>
</dbReference>
<evidence type="ECO:0000313" key="3">
    <source>
        <dbReference type="Proteomes" id="UP001383192"/>
    </source>
</evidence>
<dbReference type="AlphaFoldDB" id="A0AAW0DQT5"/>
<dbReference type="InterPro" id="IPR036249">
    <property type="entry name" value="Thioredoxin-like_sf"/>
</dbReference>
<evidence type="ECO:0000313" key="2">
    <source>
        <dbReference type="EMBL" id="KAK7053452.1"/>
    </source>
</evidence>
<feature type="region of interest" description="Disordered" evidence="1">
    <location>
        <begin position="296"/>
        <end position="315"/>
    </location>
</feature>
<dbReference type="Gene3D" id="3.40.30.10">
    <property type="entry name" value="Glutaredoxin"/>
    <property type="match status" value="1"/>
</dbReference>
<evidence type="ECO:0000256" key="1">
    <source>
        <dbReference type="SAM" id="MobiDB-lite"/>
    </source>
</evidence>
<name>A0AAW0DQT5_9AGAR</name>
<reference evidence="2 3" key="1">
    <citation type="submission" date="2024-01" db="EMBL/GenBank/DDBJ databases">
        <title>A draft genome for a cacao thread blight-causing isolate of Paramarasmius palmivorus.</title>
        <authorList>
            <person name="Baruah I.K."/>
            <person name="Bukari Y."/>
            <person name="Amoako-Attah I."/>
            <person name="Meinhardt L.W."/>
            <person name="Bailey B.A."/>
            <person name="Cohen S.P."/>
        </authorList>
    </citation>
    <scope>NUCLEOTIDE SEQUENCE [LARGE SCALE GENOMIC DNA]</scope>
    <source>
        <strain evidence="2 3">GH-12</strain>
    </source>
</reference>
<dbReference type="CDD" id="cd02970">
    <property type="entry name" value="PRX_like2"/>
    <property type="match status" value="1"/>
</dbReference>
<accession>A0AAW0DQT5</accession>
<dbReference type="Proteomes" id="UP001383192">
    <property type="component" value="Unassembled WGS sequence"/>
</dbReference>
<comment type="caution">
    <text evidence="2">The sequence shown here is derived from an EMBL/GenBank/DDBJ whole genome shotgun (WGS) entry which is preliminary data.</text>
</comment>
<dbReference type="PANTHER" id="PTHR28630">
    <property type="match status" value="1"/>
</dbReference>
<dbReference type="InterPro" id="IPR032801">
    <property type="entry name" value="PXL2A/B/C"/>
</dbReference>
<sequence>MSASTTKPMVPIDCEPPPWDECLDLMCATHEPHEVHDDVFDEYSIPTQLQLRRAANLWVIAESGVRVSFGSLWQDQKTIVIFIRHFMCPLCQDYMFSISRNISPQVLDEADVNLVIISNGDYQLIKSYRKIFHTPFALYTDPSHEVYKTMGMTIQTLEKGPRSPYIRHGLLGGIGMVVANAAKVGMPVWKEKGDIKQLGGEFILGPGFECSFAHRMRYTRSHLPILDVVSAAGVDMLTPLTALVRDQGETYLGVPLVEEFSWMKRRKLDLTKLTLKGRTSAFWITALPGLGRLTSATEEVDSETSDETLRDESGTPVLLEARPLSIIWEEAEDEG</sequence>
<keyword evidence="3" id="KW-1185">Reference proteome</keyword>